<sequence>MTLLPSIMSTSHLAQGHVYRTTSMPPRSRTSSPKELPRHPSLELSTRSRTRTEWLQVNHAKTSGEIRNIQVLGIIHGNLVVSFQGSGRVRVFVNNEHSLELPETNRLGSTSPFGIDWTKKYSKYIINSHGLRFAEFSLKALPAQILVVGETAPSDEKLIPAAKPIIEAEATRCPQNYFERAWTEPKCLSSVWNAFDLFGPAVAYSYLFCSCYCCSRKSRMNKLGGKCAITR</sequence>
<keyword evidence="3" id="KW-1185">Reference proteome</keyword>
<feature type="region of interest" description="Disordered" evidence="1">
    <location>
        <begin position="14"/>
        <end position="47"/>
    </location>
</feature>
<evidence type="ECO:0000256" key="1">
    <source>
        <dbReference type="SAM" id="MobiDB-lite"/>
    </source>
</evidence>
<evidence type="ECO:0000313" key="3">
    <source>
        <dbReference type="Proteomes" id="UP000604046"/>
    </source>
</evidence>
<dbReference type="OrthoDB" id="10311433at2759"/>
<protein>
    <submittedName>
        <fullName evidence="2">ANKRD17 protein</fullName>
    </submittedName>
</protein>
<feature type="compositionally biased region" description="Low complexity" evidence="1">
    <location>
        <begin position="20"/>
        <end position="33"/>
    </location>
</feature>
<organism evidence="2 3">
    <name type="scientific">Symbiodinium natans</name>
    <dbReference type="NCBI Taxonomy" id="878477"/>
    <lineage>
        <taxon>Eukaryota</taxon>
        <taxon>Sar</taxon>
        <taxon>Alveolata</taxon>
        <taxon>Dinophyceae</taxon>
        <taxon>Suessiales</taxon>
        <taxon>Symbiodiniaceae</taxon>
        <taxon>Symbiodinium</taxon>
    </lineage>
</organism>
<proteinExistence type="predicted"/>
<comment type="caution">
    <text evidence="2">The sequence shown here is derived from an EMBL/GenBank/DDBJ whole genome shotgun (WGS) entry which is preliminary data.</text>
</comment>
<evidence type="ECO:0000313" key="2">
    <source>
        <dbReference type="EMBL" id="CAE7473848.1"/>
    </source>
</evidence>
<reference evidence="2" key="1">
    <citation type="submission" date="2021-02" db="EMBL/GenBank/DDBJ databases">
        <authorList>
            <person name="Dougan E. K."/>
            <person name="Rhodes N."/>
            <person name="Thang M."/>
            <person name="Chan C."/>
        </authorList>
    </citation>
    <scope>NUCLEOTIDE SEQUENCE</scope>
</reference>
<accession>A0A812SE26</accession>
<dbReference type="Proteomes" id="UP000604046">
    <property type="component" value="Unassembled WGS sequence"/>
</dbReference>
<name>A0A812SE26_9DINO</name>
<dbReference type="AlphaFoldDB" id="A0A812SE26"/>
<gene>
    <name evidence="2" type="primary">ANKRD17</name>
    <name evidence="2" type="ORF">SNAT2548_LOCUS26627</name>
</gene>
<dbReference type="EMBL" id="CAJNDS010002435">
    <property type="protein sequence ID" value="CAE7473848.1"/>
    <property type="molecule type" value="Genomic_DNA"/>
</dbReference>